<evidence type="ECO:0000313" key="2">
    <source>
        <dbReference type="EMBL" id="BCQ35270.1"/>
    </source>
</evidence>
<dbReference type="Proteomes" id="UP000677515">
    <property type="component" value="Chromosome"/>
</dbReference>
<dbReference type="RefSeq" id="WP_213202062.1">
    <property type="nucleotide sequence ID" value="NZ_AP024329.1"/>
</dbReference>
<keyword evidence="1" id="KW-1133">Transmembrane helix</keyword>
<reference evidence="2 3" key="1">
    <citation type="submission" date="2021-01" db="EMBL/GenBank/DDBJ databases">
        <title>Complete genome sequence of Erwinia rhapontici MAFF 311153.</title>
        <authorList>
            <person name="Morohoshi T."/>
            <person name="Someya N."/>
        </authorList>
    </citation>
    <scope>NUCLEOTIDE SEQUENCE [LARGE SCALE GENOMIC DNA]</scope>
    <source>
        <strain evidence="2 3">MAFF 311153</strain>
    </source>
</reference>
<sequence>MLYFKKFIKWMKGCFSLVGVVSFFAGVYSLALVDLFYFSEEITPPTFSAAFTGGAFMLACYTAWNVKKWLKNKINETAFKRSEELIQSASSYASSLVNLIRVTRSISQTSSFSEHGLELIKRDLESSFGKYVEHGSNFSILLEQLHVWGVDLIIKSELNEVLDRFYKKTSPTDINRILFLVGHLLKEKNYKDGEVIERIKSLSKKSTIGFQDFLNDFREMMKKNHADIFSYKNN</sequence>
<organism evidence="2 3">
    <name type="scientific">Erwinia rhapontici</name>
    <name type="common">Pectobacterium rhapontici</name>
    <dbReference type="NCBI Taxonomy" id="55212"/>
    <lineage>
        <taxon>Bacteria</taxon>
        <taxon>Pseudomonadati</taxon>
        <taxon>Pseudomonadota</taxon>
        <taxon>Gammaproteobacteria</taxon>
        <taxon>Enterobacterales</taxon>
        <taxon>Erwiniaceae</taxon>
        <taxon>Erwinia</taxon>
    </lineage>
</organism>
<evidence type="ECO:0000313" key="3">
    <source>
        <dbReference type="Proteomes" id="UP000677515"/>
    </source>
</evidence>
<evidence type="ECO:0000256" key="1">
    <source>
        <dbReference type="SAM" id="Phobius"/>
    </source>
</evidence>
<evidence type="ECO:0008006" key="4">
    <source>
        <dbReference type="Google" id="ProtNLM"/>
    </source>
</evidence>
<keyword evidence="1" id="KW-0472">Membrane</keyword>
<keyword evidence="1" id="KW-0812">Transmembrane</keyword>
<name>A0ABM7N1D9_ERWRD</name>
<protein>
    <recommendedName>
        <fullName evidence="4">Phage abortive infection protein</fullName>
    </recommendedName>
</protein>
<dbReference type="EMBL" id="AP024329">
    <property type="protein sequence ID" value="BCQ35270.1"/>
    <property type="molecule type" value="Genomic_DNA"/>
</dbReference>
<accession>A0ABM7N1D9</accession>
<proteinExistence type="predicted"/>
<feature type="transmembrane region" description="Helical" evidence="1">
    <location>
        <begin position="45"/>
        <end position="64"/>
    </location>
</feature>
<keyword evidence="3" id="KW-1185">Reference proteome</keyword>
<gene>
    <name evidence="2" type="ORF">ERHA53_26130</name>
</gene>